<evidence type="ECO:0000313" key="4">
    <source>
        <dbReference type="Proteomes" id="UP001185012"/>
    </source>
</evidence>
<evidence type="ECO:0000256" key="1">
    <source>
        <dbReference type="ARBA" id="ARBA00005953"/>
    </source>
</evidence>
<dbReference type="InterPro" id="IPR006684">
    <property type="entry name" value="YbgC/YbaW"/>
</dbReference>
<organism evidence="3 4">
    <name type="scientific">Desmospora profundinema</name>
    <dbReference type="NCBI Taxonomy" id="1571184"/>
    <lineage>
        <taxon>Bacteria</taxon>
        <taxon>Bacillati</taxon>
        <taxon>Bacillota</taxon>
        <taxon>Bacilli</taxon>
        <taxon>Bacillales</taxon>
        <taxon>Thermoactinomycetaceae</taxon>
        <taxon>Desmospora</taxon>
    </lineage>
</organism>
<dbReference type="NCBIfam" id="TIGR00051">
    <property type="entry name" value="YbgC/FadM family acyl-CoA thioesterase"/>
    <property type="match status" value="1"/>
</dbReference>
<comment type="caution">
    <text evidence="3">The sequence shown here is derived from an EMBL/GenBank/DDBJ whole genome shotgun (WGS) entry which is preliminary data.</text>
</comment>
<dbReference type="Proteomes" id="UP001185012">
    <property type="component" value="Unassembled WGS sequence"/>
</dbReference>
<dbReference type="GO" id="GO:0016787">
    <property type="term" value="F:hydrolase activity"/>
    <property type="evidence" value="ECO:0007669"/>
    <property type="project" value="UniProtKB-KW"/>
</dbReference>
<dbReference type="CDD" id="cd00586">
    <property type="entry name" value="4HBT"/>
    <property type="match status" value="1"/>
</dbReference>
<dbReference type="PANTHER" id="PTHR31793:SF24">
    <property type="entry name" value="LONG-CHAIN ACYL-COA THIOESTERASE FADM"/>
    <property type="match status" value="1"/>
</dbReference>
<dbReference type="InterPro" id="IPR050563">
    <property type="entry name" value="4-hydroxybenzoyl-CoA_TE"/>
</dbReference>
<reference evidence="3 4" key="1">
    <citation type="submission" date="2023-07" db="EMBL/GenBank/DDBJ databases">
        <title>Genomic Encyclopedia of Type Strains, Phase IV (KMG-IV): sequencing the most valuable type-strain genomes for metagenomic binning, comparative biology and taxonomic classification.</title>
        <authorList>
            <person name="Goeker M."/>
        </authorList>
    </citation>
    <scope>NUCLEOTIDE SEQUENCE [LARGE SCALE GENOMIC DNA]</scope>
    <source>
        <strain evidence="3 4">DSM 45903</strain>
    </source>
</reference>
<protein>
    <submittedName>
        <fullName evidence="3">YbgC/YbaW family acyl-CoA thioester hydrolase</fullName>
    </submittedName>
</protein>
<gene>
    <name evidence="3" type="ORF">JOE21_000138</name>
</gene>
<dbReference type="Gene3D" id="3.10.129.10">
    <property type="entry name" value="Hotdog Thioesterase"/>
    <property type="match status" value="1"/>
</dbReference>
<evidence type="ECO:0000313" key="3">
    <source>
        <dbReference type="EMBL" id="MDR6224150.1"/>
    </source>
</evidence>
<dbReference type="RefSeq" id="WP_374709287.1">
    <property type="nucleotide sequence ID" value="NZ_JAVDQG010000001.1"/>
</dbReference>
<evidence type="ECO:0000256" key="2">
    <source>
        <dbReference type="ARBA" id="ARBA00022801"/>
    </source>
</evidence>
<proteinExistence type="inferred from homology"/>
<keyword evidence="4" id="KW-1185">Reference proteome</keyword>
<dbReference type="InterPro" id="IPR029069">
    <property type="entry name" value="HotDog_dom_sf"/>
</dbReference>
<dbReference type="PIRSF" id="PIRSF003230">
    <property type="entry name" value="YbgC"/>
    <property type="match status" value="1"/>
</dbReference>
<sequence length="136" mass="15636">MKHEFQLVVRSTDVDMIGHVNNAKYLEYMEWARFDWMKQLGLGMSQIQKRGLLPVVVHIGIDYRKELRLDDSVTVVTEPLRLGNKSSVVRQRILTEKGEVACEAEVTSVVIDAQTRRATEPPQEWKQIFESAVVHS</sequence>
<dbReference type="EMBL" id="JAVDQG010000001">
    <property type="protein sequence ID" value="MDR6224150.1"/>
    <property type="molecule type" value="Genomic_DNA"/>
</dbReference>
<dbReference type="PANTHER" id="PTHR31793">
    <property type="entry name" value="4-HYDROXYBENZOYL-COA THIOESTERASE FAMILY MEMBER"/>
    <property type="match status" value="1"/>
</dbReference>
<accession>A0ABU1IH94</accession>
<dbReference type="SUPFAM" id="SSF54637">
    <property type="entry name" value="Thioesterase/thiol ester dehydrase-isomerase"/>
    <property type="match status" value="1"/>
</dbReference>
<comment type="similarity">
    <text evidence="1">Belongs to the 4-hydroxybenzoyl-CoA thioesterase family.</text>
</comment>
<name>A0ABU1IH94_9BACL</name>
<keyword evidence="2 3" id="KW-0378">Hydrolase</keyword>
<dbReference type="Pfam" id="PF13279">
    <property type="entry name" value="4HBT_2"/>
    <property type="match status" value="1"/>
</dbReference>